<dbReference type="SUPFAM" id="SSF52799">
    <property type="entry name" value="(Phosphotyrosine protein) phosphatases II"/>
    <property type="match status" value="1"/>
</dbReference>
<dbReference type="Proteomes" id="UP000006671">
    <property type="component" value="Unassembled WGS sequence"/>
</dbReference>
<dbReference type="KEGG" id="ngr:NAEGRDRAFT_69826"/>
<sequence length="411" mass="47306">MKALRLATNNEALLMLNHNRTTMEKQYKINENDEEYDEGLVFKCATCPSPSDDQWEDVLENSKNHIEDDQQQQRIEQCNDCDEDELSKDSSLDEAVHDLEYIESTCSMIQNSASSIASPVNGPTAAVNSRKVHHLSSPKSNKHFYNHKRNYKRSISSPSFLLNHKAGNSLFETNTFEFVLVNTEEHDSSSSSCCKYNEKIENRDQKAMEICKNKSCAPLDVVLERLEYKLQKIEKLEKKSQQEEEIKQRYVNVKKKFLRMLELGMVTSQRESQNSPPDDSIDILHKAKHNKKAILYLQSPEKFSHFLSRKALKYYYKLCQIARYGTPKSEFAATRILDNLFLGDIDDAFNEPVLKQLGITHIVTCVKSLEPIYPEKGFEEGNKFWIVSVGSLHEGKIKICLCIDILSDEKE</sequence>
<dbReference type="RefSeq" id="XP_002675155.1">
    <property type="nucleotide sequence ID" value="XM_002675109.1"/>
</dbReference>
<reference evidence="2 3" key="1">
    <citation type="journal article" date="2010" name="Cell">
        <title>The genome of Naegleria gruberi illuminates early eukaryotic versatility.</title>
        <authorList>
            <person name="Fritz-Laylin L.K."/>
            <person name="Prochnik S.E."/>
            <person name="Ginger M.L."/>
            <person name="Dacks J.B."/>
            <person name="Carpenter M.L."/>
            <person name="Field M.C."/>
            <person name="Kuo A."/>
            <person name="Paredez A."/>
            <person name="Chapman J."/>
            <person name="Pham J."/>
            <person name="Shu S."/>
            <person name="Neupane R."/>
            <person name="Cipriano M."/>
            <person name="Mancuso J."/>
            <person name="Tu H."/>
            <person name="Salamov A."/>
            <person name="Lindquist E."/>
            <person name="Shapiro H."/>
            <person name="Lucas S."/>
            <person name="Grigoriev I.V."/>
            <person name="Cande W.Z."/>
            <person name="Fulton C."/>
            <person name="Rokhsar D.S."/>
            <person name="Dawson S.C."/>
        </authorList>
    </citation>
    <scope>NUCLEOTIDE SEQUENCE [LARGE SCALE GENOMIC DNA]</scope>
    <source>
        <strain evidence="2 3">NEG-M</strain>
    </source>
</reference>
<evidence type="ECO:0000313" key="3">
    <source>
        <dbReference type="Proteomes" id="UP000006671"/>
    </source>
</evidence>
<evidence type="ECO:0000256" key="1">
    <source>
        <dbReference type="SAM" id="Coils"/>
    </source>
</evidence>
<evidence type="ECO:0000313" key="2">
    <source>
        <dbReference type="EMBL" id="EFC42411.1"/>
    </source>
</evidence>
<dbReference type="EMBL" id="GG738880">
    <property type="protein sequence ID" value="EFC42411.1"/>
    <property type="molecule type" value="Genomic_DNA"/>
</dbReference>
<feature type="coiled-coil region" evidence="1">
    <location>
        <begin position="219"/>
        <end position="256"/>
    </location>
</feature>
<dbReference type="AlphaFoldDB" id="D2VLL7"/>
<proteinExistence type="predicted"/>
<protein>
    <submittedName>
        <fullName evidence="2">Predicted protein</fullName>
    </submittedName>
</protein>
<dbReference type="InterPro" id="IPR029021">
    <property type="entry name" value="Prot-tyrosine_phosphatase-like"/>
</dbReference>
<organism evidence="3">
    <name type="scientific">Naegleria gruberi</name>
    <name type="common">Amoeba</name>
    <dbReference type="NCBI Taxonomy" id="5762"/>
    <lineage>
        <taxon>Eukaryota</taxon>
        <taxon>Discoba</taxon>
        <taxon>Heterolobosea</taxon>
        <taxon>Tetramitia</taxon>
        <taxon>Eutetramitia</taxon>
        <taxon>Vahlkampfiidae</taxon>
        <taxon>Naegleria</taxon>
    </lineage>
</organism>
<keyword evidence="3" id="KW-1185">Reference proteome</keyword>
<gene>
    <name evidence="2" type="ORF">NAEGRDRAFT_69826</name>
</gene>
<dbReference type="Gene3D" id="3.90.190.10">
    <property type="entry name" value="Protein tyrosine phosphatase superfamily"/>
    <property type="match status" value="1"/>
</dbReference>
<keyword evidence="1" id="KW-0175">Coiled coil</keyword>
<name>D2VLL7_NAEGR</name>
<accession>D2VLL7</accession>
<dbReference type="VEuPathDB" id="AmoebaDB:NAEGRDRAFT_69826"/>
<dbReference type="GeneID" id="8851895"/>
<dbReference type="CDD" id="cd14498">
    <property type="entry name" value="DSP"/>
    <property type="match status" value="1"/>
</dbReference>
<dbReference type="InParanoid" id="D2VLL7"/>